<organism evidence="1 2">
    <name type="scientific">Halorussus caseinilyticus</name>
    <dbReference type="NCBI Taxonomy" id="3034025"/>
    <lineage>
        <taxon>Archaea</taxon>
        <taxon>Methanobacteriati</taxon>
        <taxon>Methanobacteriota</taxon>
        <taxon>Stenosarchaea group</taxon>
        <taxon>Halobacteria</taxon>
        <taxon>Halobacteriales</taxon>
        <taxon>Haladaptataceae</taxon>
        <taxon>Halorussus</taxon>
    </lineage>
</organism>
<protein>
    <submittedName>
        <fullName evidence="1">Uncharacterized protein</fullName>
    </submittedName>
</protein>
<dbReference type="Proteomes" id="UP001596407">
    <property type="component" value="Unassembled WGS sequence"/>
</dbReference>
<dbReference type="EMBL" id="JBHSZH010000005">
    <property type="protein sequence ID" value="MFC7082202.1"/>
    <property type="molecule type" value="Genomic_DNA"/>
</dbReference>
<keyword evidence="2" id="KW-1185">Reference proteome</keyword>
<sequence>MVSKLNLPEWDGTETQRRLADLSMQAHDIVPEHTDTSKRAYNRKSIPELEAVQAEIDRLVADQFVGEP</sequence>
<gene>
    <name evidence="1" type="ORF">ACFQJ6_21045</name>
</gene>
<evidence type="ECO:0000313" key="1">
    <source>
        <dbReference type="EMBL" id="MFC7082202.1"/>
    </source>
</evidence>
<dbReference type="AlphaFoldDB" id="A0ABD5WSM8"/>
<reference evidence="1 2" key="1">
    <citation type="journal article" date="2019" name="Int. J. Syst. Evol. Microbiol.">
        <title>The Global Catalogue of Microorganisms (GCM) 10K type strain sequencing project: providing services to taxonomists for standard genome sequencing and annotation.</title>
        <authorList>
            <consortium name="The Broad Institute Genomics Platform"/>
            <consortium name="The Broad Institute Genome Sequencing Center for Infectious Disease"/>
            <person name="Wu L."/>
            <person name="Ma J."/>
        </authorList>
    </citation>
    <scope>NUCLEOTIDE SEQUENCE [LARGE SCALE GENOMIC DNA]</scope>
    <source>
        <strain evidence="1 2">DT72</strain>
    </source>
</reference>
<dbReference type="RefSeq" id="WP_382210284.1">
    <property type="nucleotide sequence ID" value="NZ_JBHSZH010000005.1"/>
</dbReference>
<name>A0ABD5WSM8_9EURY</name>
<comment type="caution">
    <text evidence="1">The sequence shown here is derived from an EMBL/GenBank/DDBJ whole genome shotgun (WGS) entry which is preliminary data.</text>
</comment>
<evidence type="ECO:0000313" key="2">
    <source>
        <dbReference type="Proteomes" id="UP001596407"/>
    </source>
</evidence>
<proteinExistence type="predicted"/>
<accession>A0ABD5WSM8</accession>